<dbReference type="RefSeq" id="XP_053590888.1">
    <property type="nucleotide sequence ID" value="XM_053722243.1"/>
</dbReference>
<feature type="domain" description="SANT" evidence="14">
    <location>
        <begin position="272"/>
        <end position="323"/>
    </location>
</feature>
<keyword evidence="5" id="KW-0862">Zinc</keyword>
<name>A0A6A5HNL0_CAERE</name>
<evidence type="ECO:0000256" key="3">
    <source>
        <dbReference type="ARBA" id="ARBA00022723"/>
    </source>
</evidence>
<keyword evidence="9" id="KW-0539">Nucleus</keyword>
<evidence type="ECO:0000256" key="6">
    <source>
        <dbReference type="ARBA" id="ARBA00023015"/>
    </source>
</evidence>
<feature type="compositionally biased region" description="Acidic residues" evidence="11">
    <location>
        <begin position="115"/>
        <end position="127"/>
    </location>
</feature>
<evidence type="ECO:0000256" key="4">
    <source>
        <dbReference type="ARBA" id="ARBA00022771"/>
    </source>
</evidence>
<feature type="domain" description="SANT" evidence="14">
    <location>
        <begin position="588"/>
        <end position="639"/>
    </location>
</feature>
<dbReference type="FunFam" id="1.10.10.60:FF:000012">
    <property type="entry name" value="Metastasis-associated 1 family, member 3"/>
    <property type="match status" value="1"/>
</dbReference>
<dbReference type="PROSITE" id="PS51293">
    <property type="entry name" value="SANT"/>
    <property type="match status" value="2"/>
</dbReference>
<keyword evidence="6" id="KW-0805">Transcription regulation</keyword>
<evidence type="ECO:0008006" key="17">
    <source>
        <dbReference type="Google" id="ProtNLM"/>
    </source>
</evidence>
<evidence type="ECO:0000256" key="8">
    <source>
        <dbReference type="ARBA" id="ARBA00023163"/>
    </source>
</evidence>
<dbReference type="GO" id="GO:0043565">
    <property type="term" value="F:sequence-specific DNA binding"/>
    <property type="evidence" value="ECO:0007669"/>
    <property type="project" value="InterPro"/>
</dbReference>
<dbReference type="GO" id="GO:0006357">
    <property type="term" value="P:regulation of transcription by RNA polymerase II"/>
    <property type="evidence" value="ECO:0007669"/>
    <property type="project" value="TreeGrafter"/>
</dbReference>
<organism evidence="15 16">
    <name type="scientific">Caenorhabditis remanei</name>
    <name type="common">Caenorhabditis vulgaris</name>
    <dbReference type="NCBI Taxonomy" id="31234"/>
    <lineage>
        <taxon>Eukaryota</taxon>
        <taxon>Metazoa</taxon>
        <taxon>Ecdysozoa</taxon>
        <taxon>Nematoda</taxon>
        <taxon>Chromadorea</taxon>
        <taxon>Rhabditida</taxon>
        <taxon>Rhabditina</taxon>
        <taxon>Rhabditomorpha</taxon>
        <taxon>Rhabditoidea</taxon>
        <taxon>Rhabditidae</taxon>
        <taxon>Peloderinae</taxon>
        <taxon>Caenorhabditis</taxon>
    </lineage>
</organism>
<dbReference type="Gene3D" id="1.20.58.1880">
    <property type="match status" value="1"/>
</dbReference>
<feature type="domain" description="ELM2" evidence="13">
    <location>
        <begin position="183"/>
        <end position="271"/>
    </location>
</feature>
<feature type="region of interest" description="Disordered" evidence="11">
    <location>
        <begin position="1"/>
        <end position="175"/>
    </location>
</feature>
<dbReference type="InterPro" id="IPR000949">
    <property type="entry name" value="ELM2_dom"/>
</dbReference>
<dbReference type="InterPro" id="IPR001005">
    <property type="entry name" value="SANT/Myb"/>
</dbReference>
<keyword evidence="3" id="KW-0479">Metal-binding</keyword>
<keyword evidence="7" id="KW-0238">DNA-binding</keyword>
<evidence type="ECO:0000313" key="16">
    <source>
        <dbReference type="Proteomes" id="UP000483820"/>
    </source>
</evidence>
<feature type="compositionally biased region" description="Acidic residues" evidence="11">
    <location>
        <begin position="144"/>
        <end position="158"/>
    </location>
</feature>
<dbReference type="Proteomes" id="UP000483820">
    <property type="component" value="Chromosome I"/>
</dbReference>
<keyword evidence="8" id="KW-0804">Transcription</keyword>
<dbReference type="PANTHER" id="PTHR16089">
    <property type="entry name" value="REST COREPRESSOR COREST PROTEIN-RELATED"/>
    <property type="match status" value="1"/>
</dbReference>
<dbReference type="GO" id="GO:0005667">
    <property type="term" value="C:transcription regulator complex"/>
    <property type="evidence" value="ECO:0007669"/>
    <property type="project" value="TreeGrafter"/>
</dbReference>
<dbReference type="GO" id="GO:0000118">
    <property type="term" value="C:histone deacetylase complex"/>
    <property type="evidence" value="ECO:0007669"/>
    <property type="project" value="TreeGrafter"/>
</dbReference>
<reference evidence="15 16" key="1">
    <citation type="submission" date="2019-12" db="EMBL/GenBank/DDBJ databases">
        <title>Chromosome-level assembly of the Caenorhabditis remanei genome.</title>
        <authorList>
            <person name="Teterina A.A."/>
            <person name="Willis J.H."/>
            <person name="Phillips P.C."/>
        </authorList>
    </citation>
    <scope>NUCLEOTIDE SEQUENCE [LARGE SCALE GENOMIC DNA]</scope>
    <source>
        <strain evidence="15 16">PX506</strain>
        <tissue evidence="15">Whole organism</tissue>
    </source>
</reference>
<dbReference type="CTD" id="9811898"/>
<dbReference type="SMART" id="SM00717">
    <property type="entry name" value="SANT"/>
    <property type="match status" value="2"/>
</dbReference>
<comment type="subcellular location">
    <subcellularLocation>
        <location evidence="1">Nucleus</location>
    </subcellularLocation>
</comment>
<proteinExistence type="predicted"/>
<dbReference type="InterPro" id="IPR000679">
    <property type="entry name" value="Znf_GATA"/>
</dbReference>
<dbReference type="SUPFAM" id="SSF46689">
    <property type="entry name" value="Homeodomain-like"/>
    <property type="match status" value="2"/>
</dbReference>
<evidence type="ECO:0000256" key="1">
    <source>
        <dbReference type="ARBA" id="ARBA00004123"/>
    </source>
</evidence>
<evidence type="ECO:0000256" key="11">
    <source>
        <dbReference type="SAM" id="MobiDB-lite"/>
    </source>
</evidence>
<keyword evidence="4 10" id="KW-0863">Zinc-finger</keyword>
<evidence type="ECO:0000256" key="5">
    <source>
        <dbReference type="ARBA" id="ARBA00022833"/>
    </source>
</evidence>
<dbReference type="GO" id="GO:0003714">
    <property type="term" value="F:transcription corepressor activity"/>
    <property type="evidence" value="ECO:0007669"/>
    <property type="project" value="TreeGrafter"/>
</dbReference>
<comment type="caution">
    <text evidence="15">The sequence shown here is derived from an EMBL/GenBank/DDBJ whole genome shotgun (WGS) entry which is preliminary data.</text>
</comment>
<dbReference type="Gene3D" id="1.10.10.60">
    <property type="entry name" value="Homeodomain-like"/>
    <property type="match status" value="1"/>
</dbReference>
<dbReference type="Pfam" id="PF00249">
    <property type="entry name" value="Myb_DNA-binding"/>
    <property type="match status" value="1"/>
</dbReference>
<keyword evidence="2" id="KW-0678">Repressor</keyword>
<protein>
    <recommendedName>
        <fullName evidence="17">SANT domain-containing protein</fullName>
    </recommendedName>
</protein>
<dbReference type="GeneID" id="9811898"/>
<sequence>MDNSPEGSENSRKENIPVSASPPSIEDDDDLLNDDEDVGIQNPDDVQIPEEELLRIDDEMEEILNPPLNPQPEDVPRIQNPIDGNEYLEAFEEERRILEEEMPEGRESEDRGRGDDDDERMDTEEPESPPAEAIRARDSTSAESMDDDADDEDEEESSESEKDDQNLANLSLTAPVPLTQIDKSIHIGTEHQAQISNEGTPEPIPREEEISDDERETLIWDCEQPVDKKRLVDYIGETSGKFSMPIDRALYILRKENLDFDSAAKECGKRKEIKETWTEEEVALFTTSYFNFGKKFRKIKAVMPNRSLHSIVNYYYQTKKVANYKTNIGIQLNETDKYDELMNDINGMDRVEAGYCENCNQKSCVLILNKMMGRHECRPCILYFRLMRTSRPPSLLTIAEKQNKRVVCPEYMKPFVNDYVEMMSPADGKAAERLGIPEFTITIDDDDDECVVLDECEIRVPSKELIVEGMTEDDDPIDSNTCHMTRIFDSPAALAFIDSLRKKHQKAVPLVWRIRQTKCMEEISLINEAARQEVMKTMATEDRINLRNIAKWRQEMGGLKSRHSKWITETEISTVCSSTTISRSGRVRYDANWTDDEKRQCIRCFHWHQDDFESISNVILTKTVDQIKAFYKEHEEILSKSLQSYREVMKSRRMRIDGNIRY</sequence>
<evidence type="ECO:0000256" key="10">
    <source>
        <dbReference type="PROSITE-ProRule" id="PRU00094"/>
    </source>
</evidence>
<accession>A0A6A5HNL0</accession>
<dbReference type="AlphaFoldDB" id="A0A6A5HNL0"/>
<dbReference type="EMBL" id="WUAV01000001">
    <property type="protein sequence ID" value="KAF1768246.1"/>
    <property type="molecule type" value="Genomic_DNA"/>
</dbReference>
<gene>
    <name evidence="15" type="ORF">GCK72_000058</name>
</gene>
<evidence type="ECO:0000256" key="2">
    <source>
        <dbReference type="ARBA" id="ARBA00022491"/>
    </source>
</evidence>
<dbReference type="InterPro" id="IPR017884">
    <property type="entry name" value="SANT_dom"/>
</dbReference>
<feature type="region of interest" description="Disordered" evidence="11">
    <location>
        <begin position="190"/>
        <end position="211"/>
    </location>
</feature>
<dbReference type="GO" id="GO:0008270">
    <property type="term" value="F:zinc ion binding"/>
    <property type="evidence" value="ECO:0007669"/>
    <property type="project" value="UniProtKB-KW"/>
</dbReference>
<evidence type="ECO:0000313" key="15">
    <source>
        <dbReference type="EMBL" id="KAF1768246.1"/>
    </source>
</evidence>
<evidence type="ECO:0000259" key="13">
    <source>
        <dbReference type="PROSITE" id="PS51156"/>
    </source>
</evidence>
<dbReference type="InterPro" id="IPR051066">
    <property type="entry name" value="Trans_reg/Corepressor"/>
</dbReference>
<dbReference type="PROSITE" id="PS51156">
    <property type="entry name" value="ELM2"/>
    <property type="match status" value="1"/>
</dbReference>
<evidence type="ECO:0000259" key="14">
    <source>
        <dbReference type="PROSITE" id="PS51293"/>
    </source>
</evidence>
<dbReference type="InterPro" id="IPR009057">
    <property type="entry name" value="Homeodomain-like_sf"/>
</dbReference>
<dbReference type="CDD" id="cd00167">
    <property type="entry name" value="SANT"/>
    <property type="match status" value="1"/>
</dbReference>
<dbReference type="PROSITE" id="PS50114">
    <property type="entry name" value="GATA_ZN_FINGER_2"/>
    <property type="match status" value="1"/>
</dbReference>
<dbReference type="PANTHER" id="PTHR16089:SF28">
    <property type="entry name" value="REST COREPRESSOR"/>
    <property type="match status" value="1"/>
</dbReference>
<dbReference type="KEGG" id="crq:GCK72_000058"/>
<feature type="compositionally biased region" description="Acidic residues" evidence="11">
    <location>
        <begin position="25"/>
        <end position="38"/>
    </location>
</feature>
<feature type="domain" description="GATA-type" evidence="12">
    <location>
        <begin position="350"/>
        <end position="405"/>
    </location>
</feature>
<dbReference type="SMART" id="SM01189">
    <property type="entry name" value="ELM2"/>
    <property type="match status" value="1"/>
</dbReference>
<feature type="compositionally biased region" description="Basic and acidic residues" evidence="11">
    <location>
        <begin position="93"/>
        <end position="114"/>
    </location>
</feature>
<evidence type="ECO:0000256" key="7">
    <source>
        <dbReference type="ARBA" id="ARBA00023125"/>
    </source>
</evidence>
<evidence type="ECO:0000259" key="12">
    <source>
        <dbReference type="PROSITE" id="PS50114"/>
    </source>
</evidence>
<evidence type="ECO:0000256" key="9">
    <source>
        <dbReference type="ARBA" id="ARBA00023242"/>
    </source>
</evidence>